<dbReference type="Proteomes" id="UP000321805">
    <property type="component" value="Chromosome"/>
</dbReference>
<keyword evidence="4" id="KW-1185">Reference proteome</keyword>
<feature type="domain" description="ATP-grasp" evidence="2">
    <location>
        <begin position="121"/>
        <end position="309"/>
    </location>
</feature>
<organism evidence="3 4">
    <name type="scientific">Baekduia soli</name>
    <dbReference type="NCBI Taxonomy" id="496014"/>
    <lineage>
        <taxon>Bacteria</taxon>
        <taxon>Bacillati</taxon>
        <taxon>Actinomycetota</taxon>
        <taxon>Thermoleophilia</taxon>
        <taxon>Solirubrobacterales</taxon>
        <taxon>Baekduiaceae</taxon>
        <taxon>Baekduia</taxon>
    </lineage>
</organism>
<dbReference type="InterPro" id="IPR011761">
    <property type="entry name" value="ATP-grasp"/>
</dbReference>
<dbReference type="Pfam" id="PF15632">
    <property type="entry name" value="ATPgrasp_Ter"/>
    <property type="match status" value="1"/>
</dbReference>
<reference evidence="3 4" key="1">
    <citation type="journal article" date="2018" name="J. Microbiol.">
        <title>Baekduia soli gen. nov., sp. nov., a novel bacterium isolated from the soil of Baekdu Mountain and proposal of a novel family name, Baekduiaceae fam. nov.</title>
        <authorList>
            <person name="An D.S."/>
            <person name="Siddiqi M.Z."/>
            <person name="Kim K.H."/>
            <person name="Yu H.S."/>
            <person name="Im W.T."/>
        </authorList>
    </citation>
    <scope>NUCLEOTIDE SEQUENCE [LARGE SCALE GENOMIC DNA]</scope>
    <source>
        <strain evidence="3 4">BR7-21</strain>
    </source>
</reference>
<dbReference type="SUPFAM" id="SSF56059">
    <property type="entry name" value="Glutathione synthetase ATP-binding domain-like"/>
    <property type="match status" value="1"/>
</dbReference>
<dbReference type="PROSITE" id="PS50975">
    <property type="entry name" value="ATP_GRASP"/>
    <property type="match status" value="1"/>
</dbReference>
<keyword evidence="1" id="KW-0547">Nucleotide-binding</keyword>
<dbReference type="AlphaFoldDB" id="A0A5B8U886"/>
<evidence type="ECO:0000259" key="2">
    <source>
        <dbReference type="PROSITE" id="PS50975"/>
    </source>
</evidence>
<evidence type="ECO:0000313" key="3">
    <source>
        <dbReference type="EMBL" id="QEC49141.1"/>
    </source>
</evidence>
<proteinExistence type="predicted"/>
<accession>A0A5B8U886</accession>
<dbReference type="Gene3D" id="3.30.1490.20">
    <property type="entry name" value="ATP-grasp fold, A domain"/>
    <property type="match status" value="1"/>
</dbReference>
<dbReference type="Gene3D" id="3.30.470.20">
    <property type="entry name" value="ATP-grasp fold, B domain"/>
    <property type="match status" value="1"/>
</dbReference>
<dbReference type="EMBL" id="CP042430">
    <property type="protein sequence ID" value="QEC49141.1"/>
    <property type="molecule type" value="Genomic_DNA"/>
</dbReference>
<dbReference type="KEGG" id="bsol:FSW04_17190"/>
<keyword evidence="1" id="KW-0067">ATP-binding</keyword>
<dbReference type="OrthoDB" id="3568063at2"/>
<dbReference type="Gene3D" id="3.40.50.20">
    <property type="match status" value="1"/>
</dbReference>
<sequence>MSARRVLVTDAGRGSAIAVIRSLGRAGWEVTAADSTAASAGFRSRFAAHTLVYPDPLQDPEGVVELLLAEATNRGIDLIIPVSDELLLPLSAARERFAGVSALAMPDAAALDQVSDKAATVALAQRLGVPVPRTKLVATTAEALAAAPALGWPLVVKPARSRVVRPGGVDRFQVTYAESPEVLARVMAGLEGRVPVLLQEYRAGEGHGVELLLDDGEVLLAFQHRRLHEVPITGGASALRESVPLDPAMLDQATRLMRELKWTGLAMVEFLVGDGRATLMEINGRIWGSLPLAVKSGADFPLGLARLHTGGPPPGGPPPRVGVRSRNLRLELIWIGSVLRRARRYPFLASPPRSAGVTAALRLVNPRDGFDVLSREDPSPGLAEVAQVAGALFGKARHAA</sequence>
<dbReference type="RefSeq" id="WP_146921472.1">
    <property type="nucleotide sequence ID" value="NZ_CP042430.1"/>
</dbReference>
<evidence type="ECO:0000256" key="1">
    <source>
        <dbReference type="PROSITE-ProRule" id="PRU00409"/>
    </source>
</evidence>
<dbReference type="GO" id="GO:0046872">
    <property type="term" value="F:metal ion binding"/>
    <property type="evidence" value="ECO:0007669"/>
    <property type="project" value="InterPro"/>
</dbReference>
<evidence type="ECO:0000313" key="4">
    <source>
        <dbReference type="Proteomes" id="UP000321805"/>
    </source>
</evidence>
<dbReference type="InterPro" id="IPR013815">
    <property type="entry name" value="ATP_grasp_subdomain_1"/>
</dbReference>
<dbReference type="GO" id="GO:0005524">
    <property type="term" value="F:ATP binding"/>
    <property type="evidence" value="ECO:0007669"/>
    <property type="project" value="UniProtKB-UniRule"/>
</dbReference>
<protein>
    <submittedName>
        <fullName evidence="3">ATP-grasp domain-containing protein</fullName>
    </submittedName>
</protein>
<gene>
    <name evidence="3" type="ORF">FSW04_17190</name>
</gene>
<name>A0A5B8U886_9ACTN</name>